<dbReference type="PANTHER" id="PTHR21043:SF0">
    <property type="entry name" value="MITOCHONDRIAL ASSEMBLY OF RIBOSOMAL LARGE SUBUNIT PROTEIN 1"/>
    <property type="match status" value="1"/>
</dbReference>
<comment type="caution">
    <text evidence="3">The sequence shown here is derived from an EMBL/GenBank/DDBJ whole genome shotgun (WGS) entry which is preliminary data.</text>
</comment>
<comment type="similarity">
    <text evidence="1 2">Belongs to the Iojap/RsfS family.</text>
</comment>
<dbReference type="GO" id="GO:0090071">
    <property type="term" value="P:negative regulation of ribosome biogenesis"/>
    <property type="evidence" value="ECO:0007669"/>
    <property type="project" value="UniProtKB-UniRule"/>
</dbReference>
<sequence length="190" mass="21567">MTINHEDGNRFFEGELTRDALWYIVEVGLAPRGKIGVKSVVPLFLQIPLLESQIITDTAPTAERTAERSLQLALAAARTADDNRGQDIVVLDMRPITPEFDYFVIATGNSRRQLHAISEEIDRCLEQDLDDKRMGIEGYSESRWILLDYGTVVIHLFDEETREFYALEQFWGSAPHVPLPFISNQSPSDD</sequence>
<evidence type="ECO:0000313" key="4">
    <source>
        <dbReference type="Proteomes" id="UP000318437"/>
    </source>
</evidence>
<organism evidence="3 4">
    <name type="scientific">Bythopirellula polymerisocia</name>
    <dbReference type="NCBI Taxonomy" id="2528003"/>
    <lineage>
        <taxon>Bacteria</taxon>
        <taxon>Pseudomonadati</taxon>
        <taxon>Planctomycetota</taxon>
        <taxon>Planctomycetia</taxon>
        <taxon>Pirellulales</taxon>
        <taxon>Lacipirellulaceae</taxon>
        <taxon>Bythopirellula</taxon>
    </lineage>
</organism>
<dbReference type="EMBL" id="SJPS01000001">
    <property type="protein sequence ID" value="TWU29389.1"/>
    <property type="molecule type" value="Genomic_DNA"/>
</dbReference>
<evidence type="ECO:0000313" key="3">
    <source>
        <dbReference type="EMBL" id="TWU29389.1"/>
    </source>
</evidence>
<dbReference type="Pfam" id="PF02410">
    <property type="entry name" value="RsfS"/>
    <property type="match status" value="1"/>
</dbReference>
<dbReference type="Proteomes" id="UP000318437">
    <property type="component" value="Unassembled WGS sequence"/>
</dbReference>
<dbReference type="GO" id="GO:0017148">
    <property type="term" value="P:negative regulation of translation"/>
    <property type="evidence" value="ECO:0007669"/>
    <property type="project" value="UniProtKB-UniRule"/>
</dbReference>
<dbReference type="InterPro" id="IPR004394">
    <property type="entry name" value="Iojap/RsfS/C7orf30"/>
</dbReference>
<comment type="function">
    <text evidence="2">Functions as a ribosomal silencing factor. Interacts with ribosomal protein uL14 (rplN), blocking formation of intersubunit bridge B8. Prevents association of the 30S and 50S ribosomal subunits and the formation of functional ribosomes, thus repressing translation.</text>
</comment>
<keyword evidence="2" id="KW-0810">Translation regulation</keyword>
<dbReference type="HAMAP" id="MF_01477">
    <property type="entry name" value="Iojap_RsfS"/>
    <property type="match status" value="1"/>
</dbReference>
<evidence type="ECO:0000256" key="1">
    <source>
        <dbReference type="ARBA" id="ARBA00010574"/>
    </source>
</evidence>
<dbReference type="GO" id="GO:0042256">
    <property type="term" value="P:cytosolic ribosome assembly"/>
    <property type="evidence" value="ECO:0007669"/>
    <property type="project" value="UniProtKB-UniRule"/>
</dbReference>
<proteinExistence type="inferred from homology"/>
<dbReference type="PANTHER" id="PTHR21043">
    <property type="entry name" value="IOJAP SUPERFAMILY ORTHOLOG"/>
    <property type="match status" value="1"/>
</dbReference>
<accession>A0A5C6D3F0</accession>
<evidence type="ECO:0000256" key="2">
    <source>
        <dbReference type="HAMAP-Rule" id="MF_01477"/>
    </source>
</evidence>
<dbReference type="NCBIfam" id="TIGR00090">
    <property type="entry name" value="rsfS_iojap_ybeB"/>
    <property type="match status" value="1"/>
</dbReference>
<comment type="subunit">
    <text evidence="2">Interacts with ribosomal protein uL14 (rplN).</text>
</comment>
<dbReference type="GO" id="GO:0043023">
    <property type="term" value="F:ribosomal large subunit binding"/>
    <property type="evidence" value="ECO:0007669"/>
    <property type="project" value="TreeGrafter"/>
</dbReference>
<reference evidence="3 4" key="1">
    <citation type="submission" date="2019-02" db="EMBL/GenBank/DDBJ databases">
        <title>Deep-cultivation of Planctomycetes and their phenomic and genomic characterization uncovers novel biology.</title>
        <authorList>
            <person name="Wiegand S."/>
            <person name="Jogler M."/>
            <person name="Boedeker C."/>
            <person name="Pinto D."/>
            <person name="Vollmers J."/>
            <person name="Rivas-Marin E."/>
            <person name="Kohn T."/>
            <person name="Peeters S.H."/>
            <person name="Heuer A."/>
            <person name="Rast P."/>
            <person name="Oberbeckmann S."/>
            <person name="Bunk B."/>
            <person name="Jeske O."/>
            <person name="Meyerdierks A."/>
            <person name="Storesund J.E."/>
            <person name="Kallscheuer N."/>
            <person name="Luecker S."/>
            <person name="Lage O.M."/>
            <person name="Pohl T."/>
            <person name="Merkel B.J."/>
            <person name="Hornburger P."/>
            <person name="Mueller R.-W."/>
            <person name="Bruemmer F."/>
            <person name="Labrenz M."/>
            <person name="Spormann A.M."/>
            <person name="Op Den Camp H."/>
            <person name="Overmann J."/>
            <person name="Amann R."/>
            <person name="Jetten M.S.M."/>
            <person name="Mascher T."/>
            <person name="Medema M.H."/>
            <person name="Devos D.P."/>
            <person name="Kaster A.-K."/>
            <person name="Ovreas L."/>
            <person name="Rohde M."/>
            <person name="Galperin M.Y."/>
            <person name="Jogler C."/>
        </authorList>
    </citation>
    <scope>NUCLEOTIDE SEQUENCE [LARGE SCALE GENOMIC DNA]</scope>
    <source>
        <strain evidence="3 4">Pla144</strain>
    </source>
</reference>
<dbReference type="RefSeq" id="WP_231936110.1">
    <property type="nucleotide sequence ID" value="NZ_SJPS01000001.1"/>
</dbReference>
<protein>
    <recommendedName>
        <fullName evidence="2">Ribosomal silencing factor RsfS</fullName>
    </recommendedName>
</protein>
<keyword evidence="2" id="KW-0963">Cytoplasm</keyword>
<dbReference type="GO" id="GO:0005737">
    <property type="term" value="C:cytoplasm"/>
    <property type="evidence" value="ECO:0007669"/>
    <property type="project" value="UniProtKB-SubCell"/>
</dbReference>
<dbReference type="InterPro" id="IPR043519">
    <property type="entry name" value="NT_sf"/>
</dbReference>
<name>A0A5C6D3F0_9BACT</name>
<dbReference type="Gene3D" id="3.30.460.10">
    <property type="entry name" value="Beta Polymerase, domain 2"/>
    <property type="match status" value="1"/>
</dbReference>
<keyword evidence="4" id="KW-1185">Reference proteome</keyword>
<dbReference type="SUPFAM" id="SSF81301">
    <property type="entry name" value="Nucleotidyltransferase"/>
    <property type="match status" value="1"/>
</dbReference>
<comment type="subcellular location">
    <subcellularLocation>
        <location evidence="2">Cytoplasm</location>
    </subcellularLocation>
</comment>
<dbReference type="AlphaFoldDB" id="A0A5C6D3F0"/>
<gene>
    <name evidence="2 3" type="primary">rsfS</name>
    <name evidence="3" type="ORF">Pla144_01670</name>
</gene>
<keyword evidence="2" id="KW-0678">Repressor</keyword>